<proteinExistence type="predicted"/>
<name>A0A6J4SFC3_9ACTN</name>
<gene>
    <name evidence="2" type="ORF">AVDCRST_MAG65-2215</name>
</gene>
<dbReference type="PANTHER" id="PTHR33221">
    <property type="entry name" value="WINGED HELIX-TURN-HELIX TRANSCRIPTIONAL REGULATOR, RRF2 FAMILY"/>
    <property type="match status" value="1"/>
</dbReference>
<dbReference type="PROSITE" id="PS01332">
    <property type="entry name" value="HTH_RRF2_1"/>
    <property type="match status" value="1"/>
</dbReference>
<dbReference type="PANTHER" id="PTHR33221:SF5">
    <property type="entry name" value="HTH-TYPE TRANSCRIPTIONAL REGULATOR ISCR"/>
    <property type="match status" value="1"/>
</dbReference>
<dbReference type="GO" id="GO:0016779">
    <property type="term" value="F:nucleotidyltransferase activity"/>
    <property type="evidence" value="ECO:0007669"/>
    <property type="project" value="UniProtKB-KW"/>
</dbReference>
<keyword evidence="2" id="KW-0808">Transferase</keyword>
<dbReference type="GO" id="GO:0003677">
    <property type="term" value="F:DNA binding"/>
    <property type="evidence" value="ECO:0007669"/>
    <property type="project" value="UniProtKB-KW"/>
</dbReference>
<dbReference type="InterPro" id="IPR036388">
    <property type="entry name" value="WH-like_DNA-bd_sf"/>
</dbReference>
<organism evidence="2">
    <name type="scientific">uncultured Solirubrobacteraceae bacterium</name>
    <dbReference type="NCBI Taxonomy" id="1162706"/>
    <lineage>
        <taxon>Bacteria</taxon>
        <taxon>Bacillati</taxon>
        <taxon>Actinomycetota</taxon>
        <taxon>Thermoleophilia</taxon>
        <taxon>Solirubrobacterales</taxon>
        <taxon>Solirubrobacteraceae</taxon>
        <taxon>environmental samples</taxon>
    </lineage>
</organism>
<sequence length="151" mass="16214">MRISAKVDYALRAMAELAAAGGGPVKGDRLASAQSIPPKFLENILSDLRQSGLVRSQRGSEGGYWLVRPADEITLADVVRAVDGPLATVRGEHVEDVAYTGAAEALQHVWIAVRVNLRGVFERVTVADLASGQLPEDITELGARPEAWITR</sequence>
<accession>A0A6J4SFC3</accession>
<dbReference type="GO" id="GO:0005829">
    <property type="term" value="C:cytosol"/>
    <property type="evidence" value="ECO:0007669"/>
    <property type="project" value="TreeGrafter"/>
</dbReference>
<reference evidence="2" key="1">
    <citation type="submission" date="2020-02" db="EMBL/GenBank/DDBJ databases">
        <authorList>
            <person name="Meier V. D."/>
        </authorList>
    </citation>
    <scope>NUCLEOTIDE SEQUENCE</scope>
    <source>
        <strain evidence="2">AVDCRST_MAG65</strain>
    </source>
</reference>
<keyword evidence="2" id="KW-0548">Nucleotidyltransferase</keyword>
<evidence type="ECO:0000256" key="1">
    <source>
        <dbReference type="ARBA" id="ARBA00023125"/>
    </source>
</evidence>
<dbReference type="AlphaFoldDB" id="A0A6J4SFC3"/>
<dbReference type="SUPFAM" id="SSF46785">
    <property type="entry name" value="Winged helix' DNA-binding domain"/>
    <property type="match status" value="1"/>
</dbReference>
<evidence type="ECO:0000313" key="2">
    <source>
        <dbReference type="EMBL" id="CAA9494364.1"/>
    </source>
</evidence>
<keyword evidence="1" id="KW-0238">DNA-binding</keyword>
<dbReference type="InterPro" id="IPR030489">
    <property type="entry name" value="TR_Rrf2-type_CS"/>
</dbReference>
<dbReference type="Gene3D" id="1.10.10.10">
    <property type="entry name" value="Winged helix-like DNA-binding domain superfamily/Winged helix DNA-binding domain"/>
    <property type="match status" value="1"/>
</dbReference>
<dbReference type="EMBL" id="CADCVL010000375">
    <property type="protein sequence ID" value="CAA9494364.1"/>
    <property type="molecule type" value="Genomic_DNA"/>
</dbReference>
<dbReference type="GO" id="GO:0003700">
    <property type="term" value="F:DNA-binding transcription factor activity"/>
    <property type="evidence" value="ECO:0007669"/>
    <property type="project" value="TreeGrafter"/>
</dbReference>
<dbReference type="NCBIfam" id="TIGR00738">
    <property type="entry name" value="rrf2_super"/>
    <property type="match status" value="1"/>
</dbReference>
<dbReference type="PROSITE" id="PS51197">
    <property type="entry name" value="HTH_RRF2_2"/>
    <property type="match status" value="1"/>
</dbReference>
<dbReference type="Pfam" id="PF02082">
    <property type="entry name" value="Rrf2"/>
    <property type="match status" value="1"/>
</dbReference>
<protein>
    <submittedName>
        <fullName evidence="2">Predicted transcriptional regulator of sulfate adenylyltransferase, Rrf2 family</fullName>
    </submittedName>
</protein>
<dbReference type="InterPro" id="IPR000944">
    <property type="entry name" value="Tscrpt_reg_Rrf2"/>
</dbReference>
<dbReference type="InterPro" id="IPR036390">
    <property type="entry name" value="WH_DNA-bd_sf"/>
</dbReference>